<dbReference type="GO" id="GO:0030255">
    <property type="term" value="P:protein secretion by the type IV secretion system"/>
    <property type="evidence" value="ECO:0007669"/>
    <property type="project" value="InterPro"/>
</dbReference>
<dbReference type="InterPro" id="IPR007688">
    <property type="entry name" value="Conjugal_tfr_TrbL/VirB6"/>
</dbReference>
<evidence type="ECO:0000256" key="5">
    <source>
        <dbReference type="ARBA" id="ARBA00023136"/>
    </source>
</evidence>
<keyword evidence="5 6" id="KW-0472">Membrane</keyword>
<evidence type="ECO:0000256" key="2">
    <source>
        <dbReference type="ARBA" id="ARBA00007802"/>
    </source>
</evidence>
<evidence type="ECO:0000313" key="8">
    <source>
        <dbReference type="Proteomes" id="UP001279553"/>
    </source>
</evidence>
<feature type="transmembrane region" description="Helical" evidence="6">
    <location>
        <begin position="205"/>
        <end position="227"/>
    </location>
</feature>
<organism evidence="7 8">
    <name type="scientific">Acidiphilium acidophilum</name>
    <name type="common">Thiobacillus acidophilus</name>
    <dbReference type="NCBI Taxonomy" id="76588"/>
    <lineage>
        <taxon>Bacteria</taxon>
        <taxon>Pseudomonadati</taxon>
        <taxon>Pseudomonadota</taxon>
        <taxon>Alphaproteobacteria</taxon>
        <taxon>Acetobacterales</taxon>
        <taxon>Acidocellaceae</taxon>
        <taxon>Acidiphilium</taxon>
    </lineage>
</organism>
<feature type="transmembrane region" description="Helical" evidence="6">
    <location>
        <begin position="68"/>
        <end position="85"/>
    </location>
</feature>
<feature type="transmembrane region" description="Helical" evidence="6">
    <location>
        <begin position="247"/>
        <end position="267"/>
    </location>
</feature>
<sequence length="347" mass="37040">MGFSGNTTFEFLYSQFTLYVIDSIKSVVSDALVAGNAPLQAALVLMIMVLGFAFFTGRADRGYLFNRLIRMLIVVTFLSVSGVYFHDVQDLFLTGIPDFLNTHLMVGVARPPGYTTTNPGGAFDVVLTQILHDSNLVLKESPSGIQGIIPGFEILLCEAIAILALTFMFAIFVVIQTLMGIVIVLGPMLILFYLFDYTKRITDGWVAALITLAILTAAIDVVIEILLFLVNTVYSAIVPTGQWQTDLASLLGGAAAILCIGFAVAVLPRVIEAVGGGVATGLGLESSHRWLRGAPLTDPLARGGARHGGRAAVWSGRLAASGIGIGAQRVLNRVRNRNRNRSPNGGA</sequence>
<evidence type="ECO:0000313" key="7">
    <source>
        <dbReference type="EMBL" id="MDX5929501.1"/>
    </source>
</evidence>
<evidence type="ECO:0000256" key="6">
    <source>
        <dbReference type="SAM" id="Phobius"/>
    </source>
</evidence>
<feature type="transmembrane region" description="Helical" evidence="6">
    <location>
        <begin position="160"/>
        <end position="193"/>
    </location>
</feature>
<dbReference type="RefSeq" id="WP_319612569.1">
    <property type="nucleotide sequence ID" value="NZ_JAWXYB010000008.1"/>
</dbReference>
<comment type="caution">
    <text evidence="7">The sequence shown here is derived from an EMBL/GenBank/DDBJ whole genome shotgun (WGS) entry which is preliminary data.</text>
</comment>
<dbReference type="Proteomes" id="UP001279553">
    <property type="component" value="Unassembled WGS sequence"/>
</dbReference>
<keyword evidence="3 6" id="KW-0812">Transmembrane</keyword>
<gene>
    <name evidence="7" type="ORF">SIL87_01795</name>
</gene>
<feature type="transmembrane region" description="Helical" evidence="6">
    <location>
        <begin position="37"/>
        <end position="56"/>
    </location>
</feature>
<proteinExistence type="inferred from homology"/>
<evidence type="ECO:0000256" key="4">
    <source>
        <dbReference type="ARBA" id="ARBA00022989"/>
    </source>
</evidence>
<dbReference type="GO" id="GO:0016020">
    <property type="term" value="C:membrane"/>
    <property type="evidence" value="ECO:0007669"/>
    <property type="project" value="UniProtKB-SubCell"/>
</dbReference>
<dbReference type="AlphaFoldDB" id="A0AAW9DKJ6"/>
<comment type="subcellular location">
    <subcellularLocation>
        <location evidence="1">Membrane</location>
        <topology evidence="1">Multi-pass membrane protein</topology>
    </subcellularLocation>
</comment>
<evidence type="ECO:0000256" key="3">
    <source>
        <dbReference type="ARBA" id="ARBA00022692"/>
    </source>
</evidence>
<name>A0AAW9DKJ6_ACIAO</name>
<comment type="similarity">
    <text evidence="2">Belongs to the TrbL/VirB6 family.</text>
</comment>
<evidence type="ECO:0000256" key="1">
    <source>
        <dbReference type="ARBA" id="ARBA00004141"/>
    </source>
</evidence>
<dbReference type="Pfam" id="PF04610">
    <property type="entry name" value="TrbL"/>
    <property type="match status" value="1"/>
</dbReference>
<keyword evidence="8" id="KW-1185">Reference proteome</keyword>
<protein>
    <submittedName>
        <fullName evidence="7">Type IV secretion system protein</fullName>
    </submittedName>
</protein>
<reference evidence="7 8" key="1">
    <citation type="submission" date="2023-11" db="EMBL/GenBank/DDBJ databases">
        <title>MicrobeMod: A computational toolkit for identifying prokaryotic methylation and restriction-modification with nanopore sequencing.</title>
        <authorList>
            <person name="Crits-Christoph A."/>
            <person name="Kang S.C."/>
            <person name="Lee H."/>
            <person name="Ostrov N."/>
        </authorList>
    </citation>
    <scope>NUCLEOTIDE SEQUENCE [LARGE SCALE GENOMIC DNA]</scope>
    <source>
        <strain evidence="7 8">DSMZ 700</strain>
    </source>
</reference>
<keyword evidence="4 6" id="KW-1133">Transmembrane helix</keyword>
<accession>A0AAW9DKJ6</accession>
<dbReference type="EMBL" id="JAWXYB010000008">
    <property type="protein sequence ID" value="MDX5929501.1"/>
    <property type="molecule type" value="Genomic_DNA"/>
</dbReference>